<dbReference type="RefSeq" id="WP_311350752.1">
    <property type="nucleotide sequence ID" value="NZ_JAVRHR010000002.1"/>
</dbReference>
<dbReference type="InterPro" id="IPR009799">
    <property type="entry name" value="EthD_dom"/>
</dbReference>
<evidence type="ECO:0000313" key="2">
    <source>
        <dbReference type="EMBL" id="MDT0607191.1"/>
    </source>
</evidence>
<comment type="caution">
    <text evidence="2">The sequence shown here is derived from an EMBL/GenBank/DDBJ whole genome shotgun (WGS) entry which is preliminary data.</text>
</comment>
<dbReference type="NCBIfam" id="TIGR02118">
    <property type="entry name" value="EthD family reductase"/>
    <property type="match status" value="1"/>
</dbReference>
<dbReference type="PANTHER" id="PTHR40260">
    <property type="entry name" value="BLR8190 PROTEIN"/>
    <property type="match status" value="1"/>
</dbReference>
<name>A0ABU3AAH9_9FLAO</name>
<dbReference type="Pfam" id="PF07110">
    <property type="entry name" value="EthD"/>
    <property type="match status" value="1"/>
</dbReference>
<dbReference type="Proteomes" id="UP001255246">
    <property type="component" value="Unassembled WGS sequence"/>
</dbReference>
<protein>
    <submittedName>
        <fullName evidence="2">EthD family reductase</fullName>
    </submittedName>
</protein>
<evidence type="ECO:0000313" key="3">
    <source>
        <dbReference type="Proteomes" id="UP001255246"/>
    </source>
</evidence>
<dbReference type="EMBL" id="JAVRHR010000002">
    <property type="protein sequence ID" value="MDT0607191.1"/>
    <property type="molecule type" value="Genomic_DNA"/>
</dbReference>
<evidence type="ECO:0000259" key="1">
    <source>
        <dbReference type="Pfam" id="PF07110"/>
    </source>
</evidence>
<organism evidence="2 3">
    <name type="scientific">Croceitalea rosinachiae</name>
    <dbReference type="NCBI Taxonomy" id="3075596"/>
    <lineage>
        <taxon>Bacteria</taxon>
        <taxon>Pseudomonadati</taxon>
        <taxon>Bacteroidota</taxon>
        <taxon>Flavobacteriia</taxon>
        <taxon>Flavobacteriales</taxon>
        <taxon>Flavobacteriaceae</taxon>
        <taxon>Croceitalea</taxon>
    </lineage>
</organism>
<sequence length="134" mass="15231">MKTKIIIALIGVISIISSWQNNVNAQESKKGMVKVTILYPNGEDKTFDMDYYSNKHMPMLKTLMGDSLKFYEIDKGISGRTPDEPMPYLAIGYLYFDKLSDYQESFGPNAEKIVGDIPNYTNIQPILQISEVLH</sequence>
<feature type="domain" description="EthD" evidence="1">
    <location>
        <begin position="42"/>
        <end position="121"/>
    </location>
</feature>
<accession>A0ABU3AAH9</accession>
<dbReference type="SUPFAM" id="SSF54909">
    <property type="entry name" value="Dimeric alpha+beta barrel"/>
    <property type="match status" value="1"/>
</dbReference>
<dbReference type="InterPro" id="IPR011008">
    <property type="entry name" value="Dimeric_a/b-barrel"/>
</dbReference>
<proteinExistence type="predicted"/>
<gene>
    <name evidence="2" type="ORF">RM706_09130</name>
</gene>
<dbReference type="PANTHER" id="PTHR40260:SF2">
    <property type="entry name" value="BLR8190 PROTEIN"/>
    <property type="match status" value="1"/>
</dbReference>
<keyword evidence="3" id="KW-1185">Reference proteome</keyword>
<reference evidence="2 3" key="1">
    <citation type="submission" date="2023-09" db="EMBL/GenBank/DDBJ databases">
        <authorList>
            <person name="Rey-Velasco X."/>
        </authorList>
    </citation>
    <scope>NUCLEOTIDE SEQUENCE [LARGE SCALE GENOMIC DNA]</scope>
    <source>
        <strain evidence="2 3">F388</strain>
    </source>
</reference>
<dbReference type="Gene3D" id="3.30.70.100">
    <property type="match status" value="1"/>
</dbReference>